<dbReference type="FunFam" id="3.30.1240.20:FF:000001">
    <property type="entry name" value="Phosphomannomutase"/>
    <property type="match status" value="1"/>
</dbReference>
<comment type="catalytic activity">
    <reaction evidence="1 15">
        <text>alpha-D-mannose 1-phosphate = D-mannose 6-phosphate</text>
        <dbReference type="Rhea" id="RHEA:11140"/>
        <dbReference type="ChEBI" id="CHEBI:58409"/>
        <dbReference type="ChEBI" id="CHEBI:58735"/>
        <dbReference type="EC" id="5.4.2.8"/>
    </reaction>
</comment>
<dbReference type="GO" id="GO:0006487">
    <property type="term" value="P:protein N-linked glycosylation"/>
    <property type="evidence" value="ECO:0007669"/>
    <property type="project" value="TreeGrafter"/>
</dbReference>
<dbReference type="SFLD" id="SFLDS00003">
    <property type="entry name" value="Haloacid_Dehalogenase"/>
    <property type="match status" value="1"/>
</dbReference>
<evidence type="ECO:0000256" key="12">
    <source>
        <dbReference type="PIRSR" id="PIRSR605002-1"/>
    </source>
</evidence>
<dbReference type="SFLD" id="SFLDF00445">
    <property type="entry name" value="alpha-phosphomannomutase"/>
    <property type="match status" value="1"/>
</dbReference>
<feature type="active site" description="Nucleophile" evidence="12">
    <location>
        <position position="12"/>
    </location>
</feature>
<evidence type="ECO:0000313" key="16">
    <source>
        <dbReference type="EMBL" id="KAI5060105.1"/>
    </source>
</evidence>
<evidence type="ECO:0000256" key="3">
    <source>
        <dbReference type="ARBA" id="ARBA00004699"/>
    </source>
</evidence>
<dbReference type="InterPro" id="IPR043169">
    <property type="entry name" value="PMM_cap"/>
</dbReference>
<protein>
    <recommendedName>
        <fullName evidence="7 15">Phosphomannomutase</fullName>
        <ecNumber evidence="6 15">5.4.2.8</ecNumber>
    </recommendedName>
</protein>
<reference evidence="16" key="1">
    <citation type="submission" date="2021-01" db="EMBL/GenBank/DDBJ databases">
        <title>Adiantum capillus-veneris genome.</title>
        <authorList>
            <person name="Fang Y."/>
            <person name="Liao Q."/>
        </authorList>
    </citation>
    <scope>NUCLEOTIDE SEQUENCE</scope>
    <source>
        <strain evidence="16">H3</strain>
        <tissue evidence="16">Leaf</tissue>
    </source>
</reference>
<dbReference type="OrthoDB" id="10264771at2759"/>
<dbReference type="GO" id="GO:0046872">
    <property type="term" value="F:metal ion binding"/>
    <property type="evidence" value="ECO:0007669"/>
    <property type="project" value="UniProtKB-KW"/>
</dbReference>
<dbReference type="SFLD" id="SFLDG01140">
    <property type="entry name" value="C2.B:_Phosphomannomutase_and_P"/>
    <property type="match status" value="1"/>
</dbReference>
<feature type="binding site" evidence="13">
    <location>
        <position position="179"/>
    </location>
    <ligand>
        <name>alpha-D-mannose 1-phosphate</name>
        <dbReference type="ChEBI" id="CHEBI:58409"/>
    </ligand>
</feature>
<evidence type="ECO:0000256" key="1">
    <source>
        <dbReference type="ARBA" id="ARBA00000586"/>
    </source>
</evidence>
<dbReference type="Proteomes" id="UP000886520">
    <property type="component" value="Chromosome 24"/>
</dbReference>
<dbReference type="GO" id="GO:0005829">
    <property type="term" value="C:cytosol"/>
    <property type="evidence" value="ECO:0007669"/>
    <property type="project" value="TreeGrafter"/>
</dbReference>
<dbReference type="InterPro" id="IPR005002">
    <property type="entry name" value="PMM"/>
</dbReference>
<gene>
    <name evidence="16" type="ORF">GOP47_0024525</name>
</gene>
<feature type="binding site" evidence="14">
    <location>
        <position position="14"/>
    </location>
    <ligand>
        <name>Mg(2+)</name>
        <dbReference type="ChEBI" id="CHEBI:18420"/>
        <label>1</label>
    </ligand>
</feature>
<feature type="binding site" evidence="14">
    <location>
        <position position="225"/>
    </location>
    <ligand>
        <name>Mg(2+)</name>
        <dbReference type="ChEBI" id="CHEBI:18420"/>
        <label>1</label>
    </ligand>
</feature>
<dbReference type="Gene3D" id="3.30.1240.20">
    <property type="match status" value="1"/>
</dbReference>
<feature type="active site" description="Proton donor/acceptor" evidence="12">
    <location>
        <position position="14"/>
    </location>
</feature>
<accession>A0A9D4U358</accession>
<dbReference type="InterPro" id="IPR023214">
    <property type="entry name" value="HAD_sf"/>
</dbReference>
<keyword evidence="17" id="KW-1185">Reference proteome</keyword>
<dbReference type="GO" id="GO:0009298">
    <property type="term" value="P:GDP-mannose biosynthetic process"/>
    <property type="evidence" value="ECO:0007669"/>
    <property type="project" value="InterPro"/>
</dbReference>
<dbReference type="AlphaFoldDB" id="A0A9D4U358"/>
<dbReference type="EMBL" id="JABFUD020000024">
    <property type="protein sequence ID" value="KAI5060105.1"/>
    <property type="molecule type" value="Genomic_DNA"/>
</dbReference>
<evidence type="ECO:0000256" key="10">
    <source>
        <dbReference type="ARBA" id="ARBA00022842"/>
    </source>
</evidence>
<dbReference type="SUPFAM" id="SSF56784">
    <property type="entry name" value="HAD-like"/>
    <property type="match status" value="1"/>
</dbReference>
<dbReference type="InterPro" id="IPR036412">
    <property type="entry name" value="HAD-like_sf"/>
</dbReference>
<dbReference type="PANTHER" id="PTHR10466">
    <property type="entry name" value="PHOSPHOMANNOMUTASE"/>
    <property type="match status" value="1"/>
</dbReference>
<comment type="subunit">
    <text evidence="5 15">Homodimer.</text>
</comment>
<feature type="binding site" evidence="14">
    <location>
        <position position="208"/>
    </location>
    <ligand>
        <name>Mg(2+)</name>
        <dbReference type="ChEBI" id="CHEBI:18420"/>
        <label>1</label>
    </ligand>
</feature>
<dbReference type="SFLD" id="SFLDG01143">
    <property type="entry name" value="C2.B.3:_Phosphomannomutase_Lik"/>
    <property type="match status" value="1"/>
</dbReference>
<feature type="binding site" evidence="13">
    <location>
        <position position="21"/>
    </location>
    <ligand>
        <name>alpha-D-mannose 1-phosphate</name>
        <dbReference type="ChEBI" id="CHEBI:58409"/>
    </ligand>
</feature>
<evidence type="ECO:0000256" key="5">
    <source>
        <dbReference type="ARBA" id="ARBA00011738"/>
    </source>
</evidence>
<sequence length="245" mass="27675">MGRKAGVIALFDVDGTLTLPRKMATQTMLDFLQDLRQVVVVGVVGGSDLCKISEQLGKSAIDDYDYVFSENGLVAHKDGKLIGNTSLKTFLGDDELKEFINFTLHYIADLDIPIKRGTFIEFRSGMLNISPIGRNCSQEERDEFEQYDKVAKVREKMVTVLRKKFAHLNLTFSIGGQISFDVFPQGWDKTYCLQYVESEFTEIHFFGDKTYKGGNDFEIFSSSKTIGHTVTSPEDTRQQCEALFL</sequence>
<comment type="pathway">
    <text evidence="3 15">Nucleotide-sugar biosynthesis; GDP-alpha-D-mannose biosynthesis; alpha-D-mannose 1-phosphate from D-fructose 6-phosphate: step 2/2.</text>
</comment>
<evidence type="ECO:0000256" key="15">
    <source>
        <dbReference type="RuleBase" id="RU361118"/>
    </source>
</evidence>
<keyword evidence="9 14" id="KW-0479">Metal-binding</keyword>
<organism evidence="16 17">
    <name type="scientific">Adiantum capillus-veneris</name>
    <name type="common">Maidenhair fern</name>
    <dbReference type="NCBI Taxonomy" id="13818"/>
    <lineage>
        <taxon>Eukaryota</taxon>
        <taxon>Viridiplantae</taxon>
        <taxon>Streptophyta</taxon>
        <taxon>Embryophyta</taxon>
        <taxon>Tracheophyta</taxon>
        <taxon>Polypodiopsida</taxon>
        <taxon>Polypodiidae</taxon>
        <taxon>Polypodiales</taxon>
        <taxon>Pteridineae</taxon>
        <taxon>Pteridaceae</taxon>
        <taxon>Vittarioideae</taxon>
        <taxon>Adiantum</taxon>
    </lineage>
</organism>
<evidence type="ECO:0000256" key="9">
    <source>
        <dbReference type="ARBA" id="ARBA00022723"/>
    </source>
</evidence>
<evidence type="ECO:0000256" key="11">
    <source>
        <dbReference type="ARBA" id="ARBA00023235"/>
    </source>
</evidence>
<evidence type="ECO:0000256" key="2">
    <source>
        <dbReference type="ARBA" id="ARBA00004496"/>
    </source>
</evidence>
<comment type="cofactor">
    <cofactor evidence="14">
        <name>Mg(2+)</name>
        <dbReference type="ChEBI" id="CHEBI:18420"/>
    </cofactor>
</comment>
<evidence type="ECO:0000256" key="4">
    <source>
        <dbReference type="ARBA" id="ARBA00009736"/>
    </source>
</evidence>
<comment type="caution">
    <text evidence="16">The sequence shown here is derived from an EMBL/GenBank/DDBJ whole genome shotgun (WGS) entry which is preliminary data.</text>
</comment>
<keyword evidence="10 14" id="KW-0460">Magnesium</keyword>
<evidence type="ECO:0000256" key="7">
    <source>
        <dbReference type="ARBA" id="ARBA00021706"/>
    </source>
</evidence>
<evidence type="ECO:0000256" key="6">
    <source>
        <dbReference type="ARBA" id="ARBA00012730"/>
    </source>
</evidence>
<dbReference type="PANTHER" id="PTHR10466:SF0">
    <property type="entry name" value="PHOSPHOMANNOMUTASE"/>
    <property type="match status" value="1"/>
</dbReference>
<dbReference type="GO" id="GO:0004615">
    <property type="term" value="F:phosphomannomutase activity"/>
    <property type="evidence" value="ECO:0007669"/>
    <property type="project" value="UniProtKB-EC"/>
</dbReference>
<evidence type="ECO:0000256" key="14">
    <source>
        <dbReference type="PIRSR" id="PIRSR605002-3"/>
    </source>
</evidence>
<feature type="binding site" evidence="14">
    <location>
        <position position="220"/>
    </location>
    <ligand>
        <name>Mg(2+)</name>
        <dbReference type="ChEBI" id="CHEBI:18420"/>
        <label>1</label>
    </ligand>
</feature>
<name>A0A9D4U358_ADICA</name>
<feature type="binding site" evidence="13">
    <location>
        <position position="141"/>
    </location>
    <ligand>
        <name>alpha-D-mannose 1-phosphate</name>
        <dbReference type="ChEBI" id="CHEBI:58409"/>
    </ligand>
</feature>
<dbReference type="Gene3D" id="3.40.50.1000">
    <property type="entry name" value="HAD superfamily/HAD-like"/>
    <property type="match status" value="1"/>
</dbReference>
<proteinExistence type="inferred from homology"/>
<feature type="binding site" evidence="13">
    <location>
        <position position="123"/>
    </location>
    <ligand>
        <name>alpha-D-mannose 1-phosphate</name>
        <dbReference type="ChEBI" id="CHEBI:58409"/>
    </ligand>
</feature>
<dbReference type="CDD" id="cd02585">
    <property type="entry name" value="HAD_PMM"/>
    <property type="match status" value="1"/>
</dbReference>
<comment type="similarity">
    <text evidence="4 15">Belongs to the eukaryotic PMM family.</text>
</comment>
<comment type="subcellular location">
    <subcellularLocation>
        <location evidence="2 15">Cytoplasm</location>
    </subcellularLocation>
</comment>
<keyword evidence="8 15" id="KW-0963">Cytoplasm</keyword>
<keyword evidence="11 15" id="KW-0413">Isomerase</keyword>
<dbReference type="NCBIfam" id="TIGR01484">
    <property type="entry name" value="HAD-SF-IIB"/>
    <property type="match status" value="1"/>
</dbReference>
<feature type="binding site" evidence="14">
    <location>
        <position position="12"/>
    </location>
    <ligand>
        <name>Mg(2+)</name>
        <dbReference type="ChEBI" id="CHEBI:18420"/>
        <label>1</label>
    </ligand>
</feature>
<feature type="binding site" evidence="13">
    <location>
        <position position="134"/>
    </location>
    <ligand>
        <name>alpha-D-mannose 1-phosphate</name>
        <dbReference type="ChEBI" id="CHEBI:58409"/>
    </ligand>
</feature>
<dbReference type="GO" id="GO:0006013">
    <property type="term" value="P:mannose metabolic process"/>
    <property type="evidence" value="ECO:0007669"/>
    <property type="project" value="TreeGrafter"/>
</dbReference>
<evidence type="ECO:0000256" key="8">
    <source>
        <dbReference type="ARBA" id="ARBA00022490"/>
    </source>
</evidence>
<evidence type="ECO:0000313" key="17">
    <source>
        <dbReference type="Proteomes" id="UP000886520"/>
    </source>
</evidence>
<dbReference type="InterPro" id="IPR006379">
    <property type="entry name" value="HAD-SF_hydro_IIB"/>
</dbReference>
<comment type="function">
    <text evidence="15">Catalyzes the interconversion of mannose-6-phosphate to mannose-1-phosphate, the precursor for the synthesis of GDP-mannose. GDP-mannose is an essential sugar nucleotide for the synthesis of D-mannose-containing cell wall polysaccharides (galactomannans and glucomannans), glycolipids, glycoproteins and the antioxidant L-ascorbate.</text>
</comment>
<evidence type="ECO:0000256" key="13">
    <source>
        <dbReference type="PIRSR" id="PIRSR605002-2"/>
    </source>
</evidence>
<dbReference type="EC" id="5.4.2.8" evidence="6 15"/>
<dbReference type="Pfam" id="PF03332">
    <property type="entry name" value="PMM"/>
    <property type="match status" value="1"/>
</dbReference>
<feature type="binding site" evidence="13">
    <location>
        <position position="181"/>
    </location>
    <ligand>
        <name>alpha-D-mannose 1-phosphate</name>
        <dbReference type="ChEBI" id="CHEBI:58409"/>
    </ligand>
</feature>